<dbReference type="EMBL" id="BARS01047615">
    <property type="protein sequence ID" value="GAG28716.1"/>
    <property type="molecule type" value="Genomic_DNA"/>
</dbReference>
<protein>
    <submittedName>
        <fullName evidence="1">Uncharacterized protein</fullName>
    </submittedName>
</protein>
<name>X0XV83_9ZZZZ</name>
<gene>
    <name evidence="1" type="ORF">S01H1_71503</name>
</gene>
<evidence type="ECO:0000313" key="1">
    <source>
        <dbReference type="EMBL" id="GAG28716.1"/>
    </source>
</evidence>
<proteinExistence type="predicted"/>
<comment type="caution">
    <text evidence="1">The sequence shown here is derived from an EMBL/GenBank/DDBJ whole genome shotgun (WGS) entry which is preliminary data.</text>
</comment>
<organism evidence="1">
    <name type="scientific">marine sediment metagenome</name>
    <dbReference type="NCBI Taxonomy" id="412755"/>
    <lineage>
        <taxon>unclassified sequences</taxon>
        <taxon>metagenomes</taxon>
        <taxon>ecological metagenomes</taxon>
    </lineage>
</organism>
<dbReference type="AlphaFoldDB" id="X0XV83"/>
<accession>X0XV83</accession>
<reference evidence="1" key="1">
    <citation type="journal article" date="2014" name="Front. Microbiol.">
        <title>High frequency of phylogenetically diverse reductive dehalogenase-homologous genes in deep subseafloor sedimentary metagenomes.</title>
        <authorList>
            <person name="Kawai M."/>
            <person name="Futagami T."/>
            <person name="Toyoda A."/>
            <person name="Takaki Y."/>
            <person name="Nishi S."/>
            <person name="Hori S."/>
            <person name="Arai W."/>
            <person name="Tsubouchi T."/>
            <person name="Morono Y."/>
            <person name="Uchiyama I."/>
            <person name="Ito T."/>
            <person name="Fujiyama A."/>
            <person name="Inagaki F."/>
            <person name="Takami H."/>
        </authorList>
    </citation>
    <scope>NUCLEOTIDE SEQUENCE</scope>
    <source>
        <strain evidence="1">Expedition CK06-06</strain>
    </source>
</reference>
<sequence>MKNPISISTHGYLILFGKWTKLNLKDTVWERMIEFYLDTKYDIKRILSIK</sequence>